<dbReference type="GeneID" id="136805509"/>
<sequence length="258" mass="29979">MLPLWNSDMYTFGAMTMTNLIGYWLINKAMKRARIWRYVVDGEVLTNRDQWMVCNIICSLIHSIVSAVWTTTCFLATPSLVEDLINKTSWWSSALIAASGGYFMYDTYDILLNDGFRQKPVLIHHVLILHAFPFALMTSSYHGFALSALLMEYSSIFLHLRRLMKYANKKPTIFGLPRIFVEMFVKVFLVLTMLVFRHLLSLFLIRHMWQNRNTITGIPFWIGITSSVVFIPVNIGLSYRVYKTKDLEKGRRRTIVSP</sequence>
<dbReference type="EnsemblMetazoa" id="CLYHEMT023300.1">
    <property type="protein sequence ID" value="CLYHEMP023300.1"/>
    <property type="gene ID" value="CLYHEMG023300"/>
</dbReference>
<evidence type="ECO:0000313" key="8">
    <source>
        <dbReference type="EnsemblMetazoa" id="CLYHEMP023300.1"/>
    </source>
</evidence>
<evidence type="ECO:0000313" key="9">
    <source>
        <dbReference type="Proteomes" id="UP000594262"/>
    </source>
</evidence>
<dbReference type="Proteomes" id="UP000594262">
    <property type="component" value="Unplaced"/>
</dbReference>
<evidence type="ECO:0000256" key="1">
    <source>
        <dbReference type="ARBA" id="ARBA00004141"/>
    </source>
</evidence>
<keyword evidence="2 5" id="KW-0812">Transmembrane</keyword>
<feature type="transmembrane region" description="Helical" evidence="6">
    <location>
        <begin position="180"/>
        <end position="200"/>
    </location>
</feature>
<accession>A0A7M5XHB3</accession>
<feature type="transmembrane region" description="Helical" evidence="6">
    <location>
        <begin position="12"/>
        <end position="30"/>
    </location>
</feature>
<dbReference type="OrthoDB" id="10266980at2759"/>
<dbReference type="InterPro" id="IPR006634">
    <property type="entry name" value="TLC-dom"/>
</dbReference>
<dbReference type="GO" id="GO:0071709">
    <property type="term" value="P:membrane assembly"/>
    <property type="evidence" value="ECO:0007669"/>
    <property type="project" value="TreeGrafter"/>
</dbReference>
<comment type="subcellular location">
    <subcellularLocation>
        <location evidence="1">Membrane</location>
        <topology evidence="1">Multi-pass membrane protein</topology>
    </subcellularLocation>
</comment>
<evidence type="ECO:0000256" key="3">
    <source>
        <dbReference type="ARBA" id="ARBA00022989"/>
    </source>
</evidence>
<evidence type="ECO:0000256" key="4">
    <source>
        <dbReference type="ARBA" id="ARBA00023136"/>
    </source>
</evidence>
<keyword evidence="3 6" id="KW-1133">Transmembrane helix</keyword>
<dbReference type="SMART" id="SM00724">
    <property type="entry name" value="TLC"/>
    <property type="match status" value="1"/>
</dbReference>
<dbReference type="RefSeq" id="XP_066918176.1">
    <property type="nucleotide sequence ID" value="XM_067062075.1"/>
</dbReference>
<dbReference type="Pfam" id="PF03798">
    <property type="entry name" value="TRAM_LAG1_CLN8"/>
    <property type="match status" value="1"/>
</dbReference>
<dbReference type="GO" id="GO:0055091">
    <property type="term" value="P:phospholipid homeostasis"/>
    <property type="evidence" value="ECO:0007669"/>
    <property type="project" value="TreeGrafter"/>
</dbReference>
<dbReference type="GO" id="GO:0005886">
    <property type="term" value="C:plasma membrane"/>
    <property type="evidence" value="ECO:0007669"/>
    <property type="project" value="TreeGrafter"/>
</dbReference>
<proteinExistence type="predicted"/>
<dbReference type="InterPro" id="IPR050846">
    <property type="entry name" value="TLCD"/>
</dbReference>
<feature type="transmembrane region" description="Helical" evidence="6">
    <location>
        <begin position="51"/>
        <end position="70"/>
    </location>
</feature>
<feature type="transmembrane region" description="Helical" evidence="6">
    <location>
        <begin position="120"/>
        <end position="137"/>
    </location>
</feature>
<name>A0A7M5XHB3_9CNID</name>
<dbReference type="GO" id="GO:0007009">
    <property type="term" value="P:plasma membrane organization"/>
    <property type="evidence" value="ECO:0007669"/>
    <property type="project" value="TreeGrafter"/>
</dbReference>
<dbReference type="PANTHER" id="PTHR13439">
    <property type="entry name" value="CT120 PROTEIN"/>
    <property type="match status" value="1"/>
</dbReference>
<evidence type="ECO:0000256" key="5">
    <source>
        <dbReference type="PROSITE-ProRule" id="PRU00205"/>
    </source>
</evidence>
<feature type="transmembrane region" description="Helical" evidence="6">
    <location>
        <begin position="220"/>
        <end position="242"/>
    </location>
</feature>
<evidence type="ECO:0000259" key="7">
    <source>
        <dbReference type="PROSITE" id="PS50922"/>
    </source>
</evidence>
<evidence type="ECO:0000256" key="2">
    <source>
        <dbReference type="ARBA" id="ARBA00022692"/>
    </source>
</evidence>
<feature type="transmembrane region" description="Helical" evidence="6">
    <location>
        <begin position="90"/>
        <end position="108"/>
    </location>
</feature>
<protein>
    <recommendedName>
        <fullName evidence="7">TLC domain-containing protein</fullName>
    </recommendedName>
</protein>
<dbReference type="PANTHER" id="PTHR13439:SF4">
    <property type="entry name" value="TLC DOMAIN-CONTAINING PROTEIN"/>
    <property type="match status" value="1"/>
</dbReference>
<keyword evidence="9" id="KW-1185">Reference proteome</keyword>
<dbReference type="PROSITE" id="PS50922">
    <property type="entry name" value="TLC"/>
    <property type="match status" value="1"/>
</dbReference>
<reference evidence="8" key="1">
    <citation type="submission" date="2021-01" db="UniProtKB">
        <authorList>
            <consortium name="EnsemblMetazoa"/>
        </authorList>
    </citation>
    <scope>IDENTIFICATION</scope>
</reference>
<organism evidence="8 9">
    <name type="scientific">Clytia hemisphaerica</name>
    <dbReference type="NCBI Taxonomy" id="252671"/>
    <lineage>
        <taxon>Eukaryota</taxon>
        <taxon>Metazoa</taxon>
        <taxon>Cnidaria</taxon>
        <taxon>Hydrozoa</taxon>
        <taxon>Hydroidolina</taxon>
        <taxon>Leptothecata</taxon>
        <taxon>Obeliida</taxon>
        <taxon>Clytiidae</taxon>
        <taxon>Clytia</taxon>
    </lineage>
</organism>
<feature type="domain" description="TLC" evidence="7">
    <location>
        <begin position="48"/>
        <end position="242"/>
    </location>
</feature>
<dbReference type="GO" id="GO:0097035">
    <property type="term" value="P:regulation of membrane lipid distribution"/>
    <property type="evidence" value="ECO:0007669"/>
    <property type="project" value="TreeGrafter"/>
</dbReference>
<dbReference type="AlphaFoldDB" id="A0A7M5XHB3"/>
<evidence type="ECO:0000256" key="6">
    <source>
        <dbReference type="SAM" id="Phobius"/>
    </source>
</evidence>
<keyword evidence="4 5" id="KW-0472">Membrane</keyword>